<dbReference type="PANTHER" id="PTHR12231:SF220">
    <property type="entry name" value="LACHESIN"/>
    <property type="match status" value="1"/>
</dbReference>
<name>A0A6G0Y273_APHCR</name>
<evidence type="ECO:0000256" key="1">
    <source>
        <dbReference type="ARBA" id="ARBA00004236"/>
    </source>
</evidence>
<dbReference type="SMART" id="SM00409">
    <property type="entry name" value="IG"/>
    <property type="match status" value="3"/>
</dbReference>
<protein>
    <submittedName>
        <fullName evidence="10">Lachesin-like isoform X1</fullName>
    </submittedName>
</protein>
<dbReference type="FunFam" id="2.60.40.10:FF:000005">
    <property type="entry name" value="Neuronal cell adhesion molecule"/>
    <property type="match status" value="1"/>
</dbReference>
<feature type="domain" description="Ig-like" evidence="9">
    <location>
        <begin position="123"/>
        <end position="207"/>
    </location>
</feature>
<dbReference type="GO" id="GO:0098609">
    <property type="term" value="P:cell-cell adhesion"/>
    <property type="evidence" value="ECO:0007669"/>
    <property type="project" value="UniProtKB-ARBA"/>
</dbReference>
<proteinExistence type="predicted"/>
<dbReference type="SUPFAM" id="SSF48726">
    <property type="entry name" value="Immunoglobulin"/>
    <property type="match status" value="3"/>
</dbReference>
<dbReference type="InterPro" id="IPR013098">
    <property type="entry name" value="Ig_I-set"/>
</dbReference>
<evidence type="ECO:0000256" key="2">
    <source>
        <dbReference type="ARBA" id="ARBA00022475"/>
    </source>
</evidence>
<evidence type="ECO:0000256" key="6">
    <source>
        <dbReference type="ARBA" id="ARBA00023157"/>
    </source>
</evidence>
<evidence type="ECO:0000256" key="7">
    <source>
        <dbReference type="ARBA" id="ARBA00023180"/>
    </source>
</evidence>
<dbReference type="InterPro" id="IPR007110">
    <property type="entry name" value="Ig-like_dom"/>
</dbReference>
<dbReference type="PROSITE" id="PS50835">
    <property type="entry name" value="IG_LIKE"/>
    <property type="match status" value="3"/>
</dbReference>
<dbReference type="InterPro" id="IPR003599">
    <property type="entry name" value="Ig_sub"/>
</dbReference>
<evidence type="ECO:0000256" key="4">
    <source>
        <dbReference type="ARBA" id="ARBA00022737"/>
    </source>
</evidence>
<gene>
    <name evidence="10" type="ORF">FWK35_00028781</name>
</gene>
<dbReference type="InterPro" id="IPR036179">
    <property type="entry name" value="Ig-like_dom_sf"/>
</dbReference>
<evidence type="ECO:0000313" key="11">
    <source>
        <dbReference type="Proteomes" id="UP000478052"/>
    </source>
</evidence>
<feature type="domain" description="Ig-like" evidence="9">
    <location>
        <begin position="11"/>
        <end position="112"/>
    </location>
</feature>
<dbReference type="AlphaFoldDB" id="A0A6G0Y273"/>
<dbReference type="InterPro" id="IPR013783">
    <property type="entry name" value="Ig-like_fold"/>
</dbReference>
<dbReference type="GO" id="GO:0043005">
    <property type="term" value="C:neuron projection"/>
    <property type="evidence" value="ECO:0007669"/>
    <property type="project" value="TreeGrafter"/>
</dbReference>
<dbReference type="OrthoDB" id="10010359at2759"/>
<keyword evidence="11" id="KW-1185">Reference proteome</keyword>
<keyword evidence="8" id="KW-0393">Immunoglobulin domain</keyword>
<evidence type="ECO:0000256" key="3">
    <source>
        <dbReference type="ARBA" id="ARBA00022729"/>
    </source>
</evidence>
<dbReference type="Pfam" id="PF07679">
    <property type="entry name" value="I-set"/>
    <property type="match status" value="1"/>
</dbReference>
<evidence type="ECO:0000256" key="5">
    <source>
        <dbReference type="ARBA" id="ARBA00023136"/>
    </source>
</evidence>
<keyword evidence="2" id="KW-1003">Cell membrane</keyword>
<keyword evidence="5" id="KW-0472">Membrane</keyword>
<dbReference type="SMART" id="SM00408">
    <property type="entry name" value="IGc2"/>
    <property type="match status" value="3"/>
</dbReference>
<dbReference type="EMBL" id="VUJU01006797">
    <property type="protein sequence ID" value="KAF0747568.1"/>
    <property type="molecule type" value="Genomic_DNA"/>
</dbReference>
<dbReference type="Pfam" id="PF13927">
    <property type="entry name" value="Ig_3"/>
    <property type="match status" value="1"/>
</dbReference>
<dbReference type="InterPro" id="IPR013106">
    <property type="entry name" value="Ig_V-set"/>
</dbReference>
<comment type="caution">
    <text evidence="10">The sequence shown here is derived from an EMBL/GenBank/DDBJ whole genome shotgun (WGS) entry which is preliminary data.</text>
</comment>
<comment type="subcellular location">
    <subcellularLocation>
        <location evidence="1">Cell membrane</location>
    </subcellularLocation>
</comment>
<dbReference type="InterPro" id="IPR003598">
    <property type="entry name" value="Ig_sub2"/>
</dbReference>
<dbReference type="Proteomes" id="UP000478052">
    <property type="component" value="Unassembled WGS sequence"/>
</dbReference>
<evidence type="ECO:0000256" key="8">
    <source>
        <dbReference type="ARBA" id="ARBA00023319"/>
    </source>
</evidence>
<dbReference type="CDD" id="cd00096">
    <property type="entry name" value="Ig"/>
    <property type="match status" value="1"/>
</dbReference>
<keyword evidence="6" id="KW-1015">Disulfide bond</keyword>
<dbReference type="GO" id="GO:0005886">
    <property type="term" value="C:plasma membrane"/>
    <property type="evidence" value="ECO:0007669"/>
    <property type="project" value="UniProtKB-SubCell"/>
</dbReference>
<keyword evidence="3" id="KW-0732">Signal</keyword>
<dbReference type="PANTHER" id="PTHR12231">
    <property type="entry name" value="CTX-RELATED TYPE I TRANSMEMBRANE PROTEIN"/>
    <property type="match status" value="1"/>
</dbReference>
<dbReference type="Pfam" id="PF07686">
    <property type="entry name" value="V-set"/>
    <property type="match status" value="1"/>
</dbReference>
<accession>A0A6G0Y273</accession>
<organism evidence="10 11">
    <name type="scientific">Aphis craccivora</name>
    <name type="common">Cowpea aphid</name>
    <dbReference type="NCBI Taxonomy" id="307492"/>
    <lineage>
        <taxon>Eukaryota</taxon>
        <taxon>Metazoa</taxon>
        <taxon>Ecdysozoa</taxon>
        <taxon>Arthropoda</taxon>
        <taxon>Hexapoda</taxon>
        <taxon>Insecta</taxon>
        <taxon>Pterygota</taxon>
        <taxon>Neoptera</taxon>
        <taxon>Paraneoptera</taxon>
        <taxon>Hemiptera</taxon>
        <taxon>Sternorrhyncha</taxon>
        <taxon>Aphidomorpha</taxon>
        <taxon>Aphidoidea</taxon>
        <taxon>Aphididae</taxon>
        <taxon>Aphidini</taxon>
        <taxon>Aphis</taxon>
        <taxon>Aphis</taxon>
    </lineage>
</organism>
<keyword evidence="4" id="KW-0677">Repeat</keyword>
<reference evidence="10 11" key="1">
    <citation type="submission" date="2019-08" db="EMBL/GenBank/DDBJ databases">
        <title>Whole genome of Aphis craccivora.</title>
        <authorList>
            <person name="Voronova N.V."/>
            <person name="Shulinski R.S."/>
            <person name="Bandarenka Y.V."/>
            <person name="Zhorov D.G."/>
            <person name="Warner D."/>
        </authorList>
    </citation>
    <scope>NUCLEOTIDE SEQUENCE [LARGE SCALE GENOMIC DNA]</scope>
    <source>
        <strain evidence="10">180601</strain>
        <tissue evidence="10">Whole Body</tissue>
    </source>
</reference>
<evidence type="ECO:0000313" key="10">
    <source>
        <dbReference type="EMBL" id="KAF0747568.1"/>
    </source>
</evidence>
<dbReference type="InterPro" id="IPR051170">
    <property type="entry name" value="Neural/epithelial_adhesion"/>
</dbReference>
<sequence>MKSNAYSQKTPLISHITQTLVKDIGDEVEMACSTIYSKEFNVLWIKVTKDQIDESIVLSSGSTVIVNDPRVTLISEINPDSSRHVLQIHDIQEVDASIYRCEVMIGLNNKISADTELLVRRPPFIYDNSTRSLVVVEGRSVQLECFAGGYPTPRFLWRRPNNAILSMGVSMYRGNTLKIHAIKKEDRGTYYCIAENGVGKSNRHRISIAVEFAPVVTVSQSRVGQAVPHDAYLECHVEAYPPPAIIWIYNGVQLSNNQHYLISEFATTDDKIDSTLQIMKIINHLYGDYICKASNILGTAETTITVYETALPQCPPVCED</sequence>
<dbReference type="Gene3D" id="2.60.40.10">
    <property type="entry name" value="Immunoglobulins"/>
    <property type="match status" value="3"/>
</dbReference>
<evidence type="ECO:0000259" key="9">
    <source>
        <dbReference type="PROSITE" id="PS50835"/>
    </source>
</evidence>
<keyword evidence="7" id="KW-0325">Glycoprotein</keyword>
<feature type="domain" description="Ig-like" evidence="9">
    <location>
        <begin position="214"/>
        <end position="305"/>
    </location>
</feature>